<evidence type="ECO:0000313" key="2">
    <source>
        <dbReference type="EMBL" id="VDM93618.1"/>
    </source>
</evidence>
<dbReference type="OrthoDB" id="5850496at2759"/>
<dbReference type="AlphaFoldDB" id="A0A182EP67"/>
<proteinExistence type="predicted"/>
<dbReference type="EMBL" id="UYRW01005220">
    <property type="protein sequence ID" value="VDM93618.1"/>
    <property type="molecule type" value="Genomic_DNA"/>
</dbReference>
<evidence type="ECO:0000256" key="1">
    <source>
        <dbReference type="SAM" id="SignalP"/>
    </source>
</evidence>
<evidence type="ECO:0000313" key="4">
    <source>
        <dbReference type="WBParaSite" id="nOo.2.0.1.t09924-RA"/>
    </source>
</evidence>
<protein>
    <submittedName>
        <fullName evidence="2 4">Uncharacterized protein</fullName>
    </submittedName>
</protein>
<name>A0A182EP67_ONCOC</name>
<keyword evidence="1" id="KW-0732">Signal</keyword>
<feature type="signal peptide" evidence="1">
    <location>
        <begin position="1"/>
        <end position="17"/>
    </location>
</feature>
<feature type="chain" id="PRO_5043137593" evidence="1">
    <location>
        <begin position="18"/>
        <end position="173"/>
    </location>
</feature>
<keyword evidence="3" id="KW-1185">Reference proteome</keyword>
<reference evidence="4" key="1">
    <citation type="submission" date="2016-06" db="UniProtKB">
        <authorList>
            <consortium name="WormBaseParasite"/>
        </authorList>
    </citation>
    <scope>IDENTIFICATION</scope>
</reference>
<dbReference type="Proteomes" id="UP000271087">
    <property type="component" value="Unassembled WGS sequence"/>
</dbReference>
<sequence length="173" mass="20151">MAILLWIFKLLLENVEERSVIETKPLALRPLLQKDPKEGTWKYVTELQVPKKELDSDLYDKVSYLDLVSQYEEKERQRKMRETESFRVLREQADKISPRVFDGDHNLKHSSDATVYELVSSTTEIISAGSLNMSSDPTLRLIWMEAVDLRELQDHSEQSEFLVLRRLLGIDVG</sequence>
<accession>A0A182EP67</accession>
<organism evidence="4">
    <name type="scientific">Onchocerca ochengi</name>
    <name type="common">Filarial nematode worm</name>
    <dbReference type="NCBI Taxonomy" id="42157"/>
    <lineage>
        <taxon>Eukaryota</taxon>
        <taxon>Metazoa</taxon>
        <taxon>Ecdysozoa</taxon>
        <taxon>Nematoda</taxon>
        <taxon>Chromadorea</taxon>
        <taxon>Rhabditida</taxon>
        <taxon>Spirurina</taxon>
        <taxon>Spiruromorpha</taxon>
        <taxon>Filarioidea</taxon>
        <taxon>Onchocercidae</taxon>
        <taxon>Onchocerca</taxon>
    </lineage>
</organism>
<gene>
    <name evidence="2" type="ORF">NOO_LOCUS9924</name>
</gene>
<reference evidence="2 3" key="2">
    <citation type="submission" date="2018-08" db="EMBL/GenBank/DDBJ databases">
        <authorList>
            <person name="Laetsch R D."/>
            <person name="Stevens L."/>
            <person name="Kumar S."/>
            <person name="Blaxter L. M."/>
        </authorList>
    </citation>
    <scope>NUCLEOTIDE SEQUENCE [LARGE SCALE GENOMIC DNA]</scope>
</reference>
<evidence type="ECO:0000313" key="3">
    <source>
        <dbReference type="Proteomes" id="UP000271087"/>
    </source>
</evidence>
<dbReference type="WBParaSite" id="nOo.2.0.1.t09924-RA">
    <property type="protein sequence ID" value="nOo.2.0.1.t09924-RA"/>
    <property type="gene ID" value="nOo.2.0.1.g09924"/>
</dbReference>